<evidence type="ECO:0000313" key="3">
    <source>
        <dbReference type="Proteomes" id="UP000239685"/>
    </source>
</evidence>
<reference evidence="2 3" key="1">
    <citation type="submission" date="2017-06" db="EMBL/GenBank/DDBJ databases">
        <title>Updating the genomic taxonomy and epidemiology of Campylobacter hyointestinalis; discovery in New Zealand farmed ruminants.</title>
        <authorList>
            <person name="Wilkinson D.A."/>
            <person name="Fayaz A."/>
            <person name="Biggs P.J."/>
            <person name="Midwinter A.C."/>
        </authorList>
    </citation>
    <scope>NUCLEOTIDE SEQUENCE [LARGE SCALE GENOMIC DNA]</scope>
    <source>
        <strain evidence="2 3">S1614a</strain>
    </source>
</reference>
<keyword evidence="1" id="KW-0676">Redox-active center</keyword>
<dbReference type="EMBL" id="NIQP01000012">
    <property type="protein sequence ID" value="PPB70432.1"/>
    <property type="molecule type" value="Genomic_DNA"/>
</dbReference>
<evidence type="ECO:0000313" key="2">
    <source>
        <dbReference type="EMBL" id="PPB70432.1"/>
    </source>
</evidence>
<protein>
    <submittedName>
        <fullName evidence="2">Uncharacterized protein</fullName>
    </submittedName>
</protein>
<dbReference type="InterPro" id="IPR036249">
    <property type="entry name" value="Thioredoxin-like_sf"/>
</dbReference>
<comment type="caution">
    <text evidence="2">The sequence shown here is derived from an EMBL/GenBank/DDBJ whole genome shotgun (WGS) entry which is preliminary data.</text>
</comment>
<dbReference type="InterPro" id="IPR011893">
    <property type="entry name" value="Selenoprotein_Rdx-typ"/>
</dbReference>
<sequence length="91" mass="10420">MILKYFMKGSSMQIKISYCNICPKITAESLSVEEELKKTFPDAKVSREVGEKGSFVVNADGKVVYDYNSFERPRFPEKNEIVTAIKKDFNL</sequence>
<dbReference type="Proteomes" id="UP000239685">
    <property type="component" value="Unassembled WGS sequence"/>
</dbReference>
<proteinExistence type="predicted"/>
<dbReference type="AlphaFoldDB" id="A0A855N7E1"/>
<evidence type="ECO:0000256" key="1">
    <source>
        <dbReference type="ARBA" id="ARBA00023284"/>
    </source>
</evidence>
<dbReference type="SUPFAM" id="SSF52833">
    <property type="entry name" value="Thioredoxin-like"/>
    <property type="match status" value="1"/>
</dbReference>
<dbReference type="Pfam" id="PF10262">
    <property type="entry name" value="Rdx"/>
    <property type="match status" value="1"/>
</dbReference>
<dbReference type="Gene3D" id="3.40.30.10">
    <property type="entry name" value="Glutaredoxin"/>
    <property type="match status" value="1"/>
</dbReference>
<organism evidence="2 3">
    <name type="scientific">Campylobacter hyointestinalis subsp. hyointestinalis</name>
    <dbReference type="NCBI Taxonomy" id="91352"/>
    <lineage>
        <taxon>Bacteria</taxon>
        <taxon>Pseudomonadati</taxon>
        <taxon>Campylobacterota</taxon>
        <taxon>Epsilonproteobacteria</taxon>
        <taxon>Campylobacterales</taxon>
        <taxon>Campylobacteraceae</taxon>
        <taxon>Campylobacter</taxon>
    </lineage>
</organism>
<gene>
    <name evidence="2" type="ORF">CDQ78_08945</name>
</gene>
<accession>A0A855N7E1</accession>
<name>A0A855N7E1_CAMHY</name>